<dbReference type="InterPro" id="IPR013783">
    <property type="entry name" value="Ig-like_fold"/>
</dbReference>
<dbReference type="InterPro" id="IPR011840">
    <property type="entry name" value="PulA_typeI"/>
</dbReference>
<dbReference type="InterPro" id="IPR006047">
    <property type="entry name" value="GH13_cat_dom"/>
</dbReference>
<dbReference type="InterPro" id="IPR017853">
    <property type="entry name" value="GH"/>
</dbReference>
<dbReference type="Gene3D" id="2.60.40.10">
    <property type="entry name" value="Immunoglobulins"/>
    <property type="match status" value="1"/>
</dbReference>
<dbReference type="SUPFAM" id="SSF51445">
    <property type="entry name" value="(Trans)glycosidases"/>
    <property type="match status" value="1"/>
</dbReference>
<dbReference type="CDD" id="cd02860">
    <property type="entry name" value="E_set_Pullulanase"/>
    <property type="match status" value="1"/>
</dbReference>
<dbReference type="PROSITE" id="PS51257">
    <property type="entry name" value="PROKAR_LIPOPROTEIN"/>
    <property type="match status" value="1"/>
</dbReference>
<dbReference type="Pfam" id="PF00128">
    <property type="entry name" value="Alpha-amylase"/>
    <property type="match status" value="2"/>
</dbReference>
<dbReference type="InterPro" id="IPR049117">
    <property type="entry name" value="pulA_all-beta"/>
</dbReference>
<evidence type="ECO:0000256" key="1">
    <source>
        <dbReference type="ARBA" id="ARBA00008061"/>
    </source>
</evidence>
<dbReference type="GO" id="GO:0004553">
    <property type="term" value="F:hydrolase activity, hydrolyzing O-glycosyl compounds"/>
    <property type="evidence" value="ECO:0007669"/>
    <property type="project" value="InterPro"/>
</dbReference>
<evidence type="ECO:0000313" key="3">
    <source>
        <dbReference type="EMBL" id="EJX05794.1"/>
    </source>
</evidence>
<accession>J9GFT0</accession>
<dbReference type="Pfam" id="PF21653">
    <property type="entry name" value="pulA_all-beta"/>
    <property type="match status" value="1"/>
</dbReference>
<dbReference type="CDD" id="cd11341">
    <property type="entry name" value="AmyAc_Pullulanase_LD-like"/>
    <property type="match status" value="1"/>
</dbReference>
<dbReference type="NCBIfam" id="TIGR02104">
    <property type="entry name" value="pulA_typeI"/>
    <property type="match status" value="1"/>
</dbReference>
<comment type="caution">
    <text evidence="3">The sequence shown here is derived from an EMBL/GenBank/DDBJ whole genome shotgun (WGS) entry which is preliminary data.</text>
</comment>
<dbReference type="Pfam" id="PF02922">
    <property type="entry name" value="CBM_48"/>
    <property type="match status" value="1"/>
</dbReference>
<comment type="similarity">
    <text evidence="1">Belongs to the glycosyl hydrolase 13 family.</text>
</comment>
<dbReference type="InterPro" id="IPR004193">
    <property type="entry name" value="Glyco_hydro_13_N"/>
</dbReference>
<gene>
    <name evidence="3" type="ORF">EVA_06109</name>
</gene>
<dbReference type="PANTHER" id="PTHR43002">
    <property type="entry name" value="GLYCOGEN DEBRANCHING ENZYME"/>
    <property type="match status" value="1"/>
</dbReference>
<name>J9GFT0_9ZZZZ</name>
<dbReference type="InterPro" id="IPR013780">
    <property type="entry name" value="Glyco_hydro_b"/>
</dbReference>
<proteinExistence type="inferred from homology"/>
<dbReference type="Gene3D" id="3.20.20.80">
    <property type="entry name" value="Glycosidases"/>
    <property type="match status" value="1"/>
</dbReference>
<dbReference type="Gene3D" id="2.60.40.1180">
    <property type="entry name" value="Golgi alpha-mannosidase II"/>
    <property type="match status" value="1"/>
</dbReference>
<reference evidence="3" key="1">
    <citation type="journal article" date="2012" name="PLoS ONE">
        <title>Gene sets for utilization of primary and secondary nutrition supplies in the distal gut of endangered iberian lynx.</title>
        <authorList>
            <person name="Alcaide M."/>
            <person name="Messina E."/>
            <person name="Richter M."/>
            <person name="Bargiela R."/>
            <person name="Peplies J."/>
            <person name="Huws S.A."/>
            <person name="Newbold C.J."/>
            <person name="Golyshin P.N."/>
            <person name="Simon M.A."/>
            <person name="Lopez G."/>
            <person name="Yakimov M.M."/>
            <person name="Ferrer M."/>
        </authorList>
    </citation>
    <scope>NUCLEOTIDE SEQUENCE</scope>
</reference>
<feature type="domain" description="Glycosyl hydrolase family 13 catalytic" evidence="2">
    <location>
        <begin position="196"/>
        <end position="568"/>
    </location>
</feature>
<dbReference type="SUPFAM" id="SSF81296">
    <property type="entry name" value="E set domains"/>
    <property type="match status" value="1"/>
</dbReference>
<sequence length="667" mass="74838">MKTMKVKHAIWVSIVSTTISCQSVKKEYASFEEYPIRQGQLTEMEYSPSETKFTLWAPTAEEVRVLLFDSGSEGSASATLTMESGEDGTWSTKVAQDLKGKFYTFNVKVKGQWLGDTPGIMAKAVGVNGQRAAVIDLRSTDPEGWNEDVRPPLKDYADIVVYEMHHRDFSLDSVSGIQHKGKYLALTEQGTKSSLGEKTGIDHLKELGVTHVHLLPSYDYASVDESRLDRAQYNWGYDPRNYNVPDGSYSTDPFTPDVRIKEFKQMVQALHRAGIRVVLDVVYNHTYNTEESNFERTVPGYFYRQTKDGQWANGSGCGNETASDRAMMRKYMVESVVYWAKEYHIDGFRFDLMGIHDIRTMNEIREALDQVDPSIFMYGEGWAAVSPQLDEGKLAMKANVSRMPRIAVFSDEMRDGLRGSWSNDKEGAFLIGQPGHEMSIKFGIAGAIQHPQVAYDSVNYSKQPWAQQPTQMISYVSCHDDMCLADRLKATLPDAKPEELAALHKLAETFVFTSQGVPFLFAGDEIMRDKKGVHNSYNSPDSINTIDWKNKTLHRDVFDYVKGLIAMRQAHPAFRLGDAELVRQHLEFLPTDGSNVVAFQLKGQPKGDSWKNIVVALNSRTEPAKVKVPNGRYTVVCKEGKIQLKGMGSVNGPTLTIPARSALIVHQ</sequence>
<protein>
    <submittedName>
        <fullName evidence="3">Pullulanase, type I</fullName>
    </submittedName>
</protein>
<dbReference type="InterPro" id="IPR014756">
    <property type="entry name" value="Ig_E-set"/>
</dbReference>
<dbReference type="EMBL" id="AMCI01001361">
    <property type="protein sequence ID" value="EJX05794.1"/>
    <property type="molecule type" value="Genomic_DNA"/>
</dbReference>
<evidence type="ECO:0000259" key="2">
    <source>
        <dbReference type="SMART" id="SM00642"/>
    </source>
</evidence>
<dbReference type="GO" id="GO:0005975">
    <property type="term" value="P:carbohydrate metabolic process"/>
    <property type="evidence" value="ECO:0007669"/>
    <property type="project" value="InterPro"/>
</dbReference>
<dbReference type="AlphaFoldDB" id="J9GFT0"/>
<organism evidence="3">
    <name type="scientific">gut metagenome</name>
    <dbReference type="NCBI Taxonomy" id="749906"/>
    <lineage>
        <taxon>unclassified sequences</taxon>
        <taxon>metagenomes</taxon>
        <taxon>organismal metagenomes</taxon>
    </lineage>
</organism>
<dbReference type="SMART" id="SM00642">
    <property type="entry name" value="Aamy"/>
    <property type="match status" value="1"/>
</dbReference>